<dbReference type="Proteomes" id="UP000605670">
    <property type="component" value="Unassembled WGS sequence"/>
</dbReference>
<dbReference type="RefSeq" id="WP_188428282.1">
    <property type="nucleotide sequence ID" value="NZ_BAABKH010000005.1"/>
</dbReference>
<reference evidence="1" key="1">
    <citation type="journal article" date="2014" name="Int. J. Syst. Evol. Microbiol.">
        <title>Complete genome sequence of Corynebacterium casei LMG S-19264T (=DSM 44701T), isolated from a smear-ripened cheese.</title>
        <authorList>
            <consortium name="US DOE Joint Genome Institute (JGI-PGF)"/>
            <person name="Walter F."/>
            <person name="Albersmeier A."/>
            <person name="Kalinowski J."/>
            <person name="Ruckert C."/>
        </authorList>
    </citation>
    <scope>NUCLEOTIDE SEQUENCE</scope>
    <source>
        <strain evidence="1">CGMCC 1.12160</strain>
    </source>
</reference>
<gene>
    <name evidence="1" type="ORF">GCM10011366_07940</name>
</gene>
<sequence>MTGTDTELEPFDSTDEGILRDLREVASRLDPCPADLTERILFALTVQALQAEVAELTSQTELVSRSMAPDPTEASTVTFSAEHLSIMVTVVREDARHTRIDGWLTCGSAEVEVDLSDGRVETVLADAEGRFVVTGLPQGSSARLTVRPEEGRPVITPQFSL</sequence>
<comment type="caution">
    <text evidence="1">The sequence shown here is derived from an EMBL/GenBank/DDBJ whole genome shotgun (WGS) entry which is preliminary data.</text>
</comment>
<proteinExistence type="predicted"/>
<accession>A0A917F238</accession>
<keyword evidence="2" id="KW-1185">Reference proteome</keyword>
<dbReference type="AlphaFoldDB" id="A0A917F238"/>
<evidence type="ECO:0000313" key="1">
    <source>
        <dbReference type="EMBL" id="GGF42559.1"/>
    </source>
</evidence>
<name>A0A917F238_9MICO</name>
<protein>
    <recommendedName>
        <fullName evidence="3">Carboxypeptidase regulatory-like domain-containing protein</fullName>
    </recommendedName>
</protein>
<organism evidence="1 2">
    <name type="scientific">Ornithinimicrobium tianjinense</name>
    <dbReference type="NCBI Taxonomy" id="1195761"/>
    <lineage>
        <taxon>Bacteria</taxon>
        <taxon>Bacillati</taxon>
        <taxon>Actinomycetota</taxon>
        <taxon>Actinomycetes</taxon>
        <taxon>Micrococcales</taxon>
        <taxon>Ornithinimicrobiaceae</taxon>
        <taxon>Ornithinimicrobium</taxon>
    </lineage>
</organism>
<reference evidence="1" key="2">
    <citation type="submission" date="2020-09" db="EMBL/GenBank/DDBJ databases">
        <authorList>
            <person name="Sun Q."/>
            <person name="Zhou Y."/>
        </authorList>
    </citation>
    <scope>NUCLEOTIDE SEQUENCE</scope>
    <source>
        <strain evidence="1">CGMCC 1.12160</strain>
    </source>
</reference>
<evidence type="ECO:0000313" key="2">
    <source>
        <dbReference type="Proteomes" id="UP000605670"/>
    </source>
</evidence>
<dbReference type="EMBL" id="BMEM01000001">
    <property type="protein sequence ID" value="GGF42559.1"/>
    <property type="molecule type" value="Genomic_DNA"/>
</dbReference>
<evidence type="ECO:0008006" key="3">
    <source>
        <dbReference type="Google" id="ProtNLM"/>
    </source>
</evidence>